<keyword evidence="2" id="KW-0934">Plastid</keyword>
<protein>
    <recommendedName>
        <fullName evidence="1">Ribosomal protein</fullName>
    </recommendedName>
</protein>
<gene>
    <name evidence="2" type="primary">rpl36</name>
</gene>
<dbReference type="GO" id="GO:0006412">
    <property type="term" value="P:translation"/>
    <property type="evidence" value="ECO:0007669"/>
    <property type="project" value="InterPro"/>
</dbReference>
<dbReference type="HAMAP" id="MF_00251">
    <property type="entry name" value="Ribosomal_bL36"/>
    <property type="match status" value="1"/>
</dbReference>
<dbReference type="NCBIfam" id="TIGR01022">
    <property type="entry name" value="rpmJ_bact"/>
    <property type="match status" value="1"/>
</dbReference>
<geneLocation type="plastid" evidence="2"/>
<dbReference type="GO" id="GO:0005840">
    <property type="term" value="C:ribosome"/>
    <property type="evidence" value="ECO:0007669"/>
    <property type="project" value="UniProtKB-KW"/>
</dbReference>
<accession>A0A8E7IV61</accession>
<proteinExistence type="inferred from homology"/>
<keyword evidence="1" id="KW-0687">Ribonucleoprotein</keyword>
<reference evidence="2" key="1">
    <citation type="submission" date="2020-07" db="EMBL/GenBank/DDBJ databases">
        <title>Plastomes in the holoparasitic family Balanophoraceae: extremely high AT content, severe gene content reduction, and two independent genetic code changes.</title>
        <authorList>
            <person name="Ceriotti L.F."/>
            <person name="Roulet M.E."/>
            <person name="Sanchez-Puerta M.V."/>
        </authorList>
    </citation>
    <scope>NUCLEOTIDE SEQUENCE</scope>
    <source>
        <tissue evidence="2">Tuber</tissue>
    </source>
</reference>
<comment type="similarity">
    <text evidence="1">Belongs to the bacterial ribosomal protein bL36 family.</text>
</comment>
<dbReference type="PANTHER" id="PTHR42888:SF1">
    <property type="entry name" value="LARGE RIBOSOMAL SUBUNIT PROTEIN BL36C"/>
    <property type="match status" value="1"/>
</dbReference>
<dbReference type="GO" id="GO:1990904">
    <property type="term" value="C:ribonucleoprotein complex"/>
    <property type="evidence" value="ECO:0007669"/>
    <property type="project" value="UniProtKB-KW"/>
</dbReference>
<dbReference type="GO" id="GO:0003735">
    <property type="term" value="F:structural constituent of ribosome"/>
    <property type="evidence" value="ECO:0007669"/>
    <property type="project" value="InterPro"/>
</dbReference>
<dbReference type="Pfam" id="PF00444">
    <property type="entry name" value="Ribosomal_L36"/>
    <property type="match status" value="1"/>
</dbReference>
<dbReference type="PROSITE" id="PS00828">
    <property type="entry name" value="RIBOSOMAL_L36"/>
    <property type="match status" value="1"/>
</dbReference>
<dbReference type="InterPro" id="IPR000473">
    <property type="entry name" value="Ribosomal_bL36"/>
</dbReference>
<dbReference type="PANTHER" id="PTHR42888">
    <property type="entry name" value="50S RIBOSOMAL PROTEIN L36, CHLOROPLASTIC"/>
    <property type="match status" value="1"/>
</dbReference>
<organism evidence="2">
    <name type="scientific">Ombrophytum subterraneum</name>
    <dbReference type="NCBI Taxonomy" id="50155"/>
    <lineage>
        <taxon>Eukaryota</taxon>
        <taxon>Viridiplantae</taxon>
        <taxon>Streptophyta</taxon>
        <taxon>Embryophyta</taxon>
        <taxon>Tracheophyta</taxon>
        <taxon>Spermatophyta</taxon>
        <taxon>Magnoliopsida</taxon>
        <taxon>eudicotyledons</taxon>
        <taxon>Gunneridae</taxon>
        <taxon>Pentapetalae</taxon>
        <taxon>Santalales</taxon>
        <taxon>Balanophoraceae</taxon>
        <taxon>Ombrophytum</taxon>
    </lineage>
</organism>
<keyword evidence="1 2" id="KW-0689">Ribosomal protein</keyword>
<dbReference type="EMBL" id="MT834847">
    <property type="protein sequence ID" value="QVX31435.1"/>
    <property type="molecule type" value="Genomic_DNA"/>
</dbReference>
<dbReference type="AlphaFoldDB" id="A0A8E7IV61"/>
<sequence length="37" mass="4662">MKIKASLHKICKKCKFVYRRKKIFIICFKPRHKQRQK</sequence>
<name>A0A8E7IV61_9MAGN</name>
<evidence type="ECO:0000256" key="1">
    <source>
        <dbReference type="RuleBase" id="RU000570"/>
    </source>
</evidence>
<evidence type="ECO:0000313" key="2">
    <source>
        <dbReference type="EMBL" id="QVX31435.1"/>
    </source>
</evidence>